<reference evidence="1" key="2">
    <citation type="submission" date="2023-01" db="EMBL/GenBank/DDBJ databases">
        <title>Draft genome sequence of Litoribrevibacter albus strain NBRC 110071.</title>
        <authorList>
            <person name="Sun Q."/>
            <person name="Mori K."/>
        </authorList>
    </citation>
    <scope>NUCLEOTIDE SEQUENCE</scope>
    <source>
        <strain evidence="1">NBRC 110071</strain>
    </source>
</reference>
<sequence length="202" mass="22318">MAQFPNVEWGGVTVAHVQPAVTNKSLSGKRQSLIREVSYWTIEFTTRNYEYDDLRAVQAFINSLDGMYQPFDVVVPQVSYKRGVASIANGYSNVEVSSVTDSKTVVLRRLKANVEDCFKAGDLIRFANHSKVYQITESVTSSASGTATVKLHTALHVSDITTGTIVIIDAVPFTVQLQRDTQEFSLKPGLITRVQVNCIEVV</sequence>
<proteinExistence type="predicted"/>
<dbReference type="EMBL" id="BSNM01000014">
    <property type="protein sequence ID" value="GLQ31667.1"/>
    <property type="molecule type" value="Genomic_DNA"/>
</dbReference>
<protein>
    <submittedName>
        <fullName evidence="1">Uncharacterized protein</fullName>
    </submittedName>
</protein>
<reference evidence="1" key="1">
    <citation type="journal article" date="2014" name="Int. J. Syst. Evol. Microbiol.">
        <title>Complete genome sequence of Corynebacterium casei LMG S-19264T (=DSM 44701T), isolated from a smear-ripened cheese.</title>
        <authorList>
            <consortium name="US DOE Joint Genome Institute (JGI-PGF)"/>
            <person name="Walter F."/>
            <person name="Albersmeier A."/>
            <person name="Kalinowski J."/>
            <person name="Ruckert C."/>
        </authorList>
    </citation>
    <scope>NUCLEOTIDE SEQUENCE</scope>
    <source>
        <strain evidence="1">NBRC 110071</strain>
    </source>
</reference>
<dbReference type="Proteomes" id="UP001161389">
    <property type="component" value="Unassembled WGS sequence"/>
</dbReference>
<accession>A0AA37SBU6</accession>
<evidence type="ECO:0000313" key="2">
    <source>
        <dbReference type="Proteomes" id="UP001161389"/>
    </source>
</evidence>
<dbReference type="AlphaFoldDB" id="A0AA37SBU6"/>
<comment type="caution">
    <text evidence="1">The sequence shown here is derived from an EMBL/GenBank/DDBJ whole genome shotgun (WGS) entry which is preliminary data.</text>
</comment>
<dbReference type="RefSeq" id="WP_284381353.1">
    <property type="nucleotide sequence ID" value="NZ_BSNM01000014.1"/>
</dbReference>
<evidence type="ECO:0000313" key="1">
    <source>
        <dbReference type="EMBL" id="GLQ31667.1"/>
    </source>
</evidence>
<gene>
    <name evidence="1" type="ORF">GCM10007876_21460</name>
</gene>
<keyword evidence="2" id="KW-1185">Reference proteome</keyword>
<name>A0AA37SBU6_9GAMM</name>
<organism evidence="1 2">
    <name type="scientific">Litoribrevibacter albus</name>
    <dbReference type="NCBI Taxonomy" id="1473156"/>
    <lineage>
        <taxon>Bacteria</taxon>
        <taxon>Pseudomonadati</taxon>
        <taxon>Pseudomonadota</taxon>
        <taxon>Gammaproteobacteria</taxon>
        <taxon>Oceanospirillales</taxon>
        <taxon>Oceanospirillaceae</taxon>
        <taxon>Litoribrevibacter</taxon>
    </lineage>
</organism>